<feature type="non-terminal residue" evidence="1">
    <location>
        <position position="107"/>
    </location>
</feature>
<proteinExistence type="predicted"/>
<name>A0A1A8B240_NOTFU</name>
<reference evidence="1" key="2">
    <citation type="submission" date="2016-06" db="EMBL/GenBank/DDBJ databases">
        <title>The genome of a short-lived fish provides insights into sex chromosome evolution and the genetic control of aging.</title>
        <authorList>
            <person name="Reichwald K."/>
            <person name="Felder M."/>
            <person name="Petzold A."/>
            <person name="Koch P."/>
            <person name="Groth M."/>
            <person name="Platzer M."/>
        </authorList>
    </citation>
    <scope>NUCLEOTIDE SEQUENCE</scope>
    <source>
        <tissue evidence="1">Brain</tissue>
    </source>
</reference>
<gene>
    <name evidence="1" type="primary">Nfu_g_1_020178</name>
</gene>
<evidence type="ECO:0000313" key="1">
    <source>
        <dbReference type="EMBL" id="SBP61344.1"/>
    </source>
</evidence>
<sequence length="107" mass="12348">MFMMRKQPLLELIEEDSEQQDENVRGRAGALKHQVGVETEEVLAENYWEDEEEDVPLRVLRPGRRSGSICQKRLRQTLSDCSWREMENSQVLDLSGESAKGQKLGDK</sequence>
<accession>A0A1A8B240</accession>
<protein>
    <submittedName>
        <fullName evidence="1">Uncharacterized protein</fullName>
    </submittedName>
</protein>
<dbReference type="EMBL" id="HADY01022859">
    <property type="protein sequence ID" value="SBP61344.1"/>
    <property type="molecule type" value="Transcribed_RNA"/>
</dbReference>
<organism evidence="1">
    <name type="scientific">Nothobranchius furzeri</name>
    <name type="common">Turquoise killifish</name>
    <dbReference type="NCBI Taxonomy" id="105023"/>
    <lineage>
        <taxon>Eukaryota</taxon>
        <taxon>Metazoa</taxon>
        <taxon>Chordata</taxon>
        <taxon>Craniata</taxon>
        <taxon>Vertebrata</taxon>
        <taxon>Euteleostomi</taxon>
        <taxon>Actinopterygii</taxon>
        <taxon>Neopterygii</taxon>
        <taxon>Teleostei</taxon>
        <taxon>Neoteleostei</taxon>
        <taxon>Acanthomorphata</taxon>
        <taxon>Ovalentaria</taxon>
        <taxon>Atherinomorphae</taxon>
        <taxon>Cyprinodontiformes</taxon>
        <taxon>Nothobranchiidae</taxon>
        <taxon>Nothobranchius</taxon>
    </lineage>
</organism>
<reference evidence="1" key="1">
    <citation type="submission" date="2016-05" db="EMBL/GenBank/DDBJ databases">
        <authorList>
            <person name="Lavstsen T."/>
            <person name="Jespersen J.S."/>
        </authorList>
    </citation>
    <scope>NUCLEOTIDE SEQUENCE</scope>
    <source>
        <tissue evidence="1">Brain</tissue>
    </source>
</reference>
<dbReference type="AlphaFoldDB" id="A0A1A8B240"/>